<comment type="caution">
    <text evidence="1">The sequence shown here is derived from an EMBL/GenBank/DDBJ whole genome shotgun (WGS) entry which is preliminary data.</text>
</comment>
<dbReference type="Gene3D" id="3.40.50.300">
    <property type="entry name" value="P-loop containing nucleotide triphosphate hydrolases"/>
    <property type="match status" value="1"/>
</dbReference>
<dbReference type="InterPro" id="IPR027417">
    <property type="entry name" value="P-loop_NTPase"/>
</dbReference>
<gene>
    <name evidence="1" type="ORF">Q604_UNBC10950G0002</name>
</gene>
<feature type="non-terminal residue" evidence="1">
    <location>
        <position position="1"/>
    </location>
</feature>
<accession>W1XWJ9</accession>
<keyword evidence="1" id="KW-0067">ATP-binding</keyword>
<keyword evidence="1" id="KW-0547">Nucleotide-binding</keyword>
<dbReference type="SUPFAM" id="SSF52540">
    <property type="entry name" value="P-loop containing nucleoside triphosphate hydrolases"/>
    <property type="match status" value="1"/>
</dbReference>
<reference evidence="1" key="1">
    <citation type="submission" date="2013-12" db="EMBL/GenBank/DDBJ databases">
        <title>A Varibaculum cambriense genome reconstructed from a premature infant gut community with otherwise low bacterial novelty that shifts toward anaerobic metabolism during the third week of life.</title>
        <authorList>
            <person name="Brown C.T."/>
            <person name="Sharon I."/>
            <person name="Thomas B.C."/>
            <person name="Castelle C.J."/>
            <person name="Morowitz M.J."/>
            <person name="Banfield J.F."/>
        </authorList>
    </citation>
    <scope>NUCLEOTIDE SEQUENCE</scope>
</reference>
<evidence type="ECO:0000313" key="1">
    <source>
        <dbReference type="EMBL" id="ETJ34627.1"/>
    </source>
</evidence>
<proteinExistence type="predicted"/>
<sequence length="45" mass="5126">EKMRREIDGSIVIISHQERILNIADEIVLIEGGKIKSHGKKDDLK</sequence>
<dbReference type="EMBL" id="AZMM01010950">
    <property type="protein sequence ID" value="ETJ34627.1"/>
    <property type="molecule type" value="Genomic_DNA"/>
</dbReference>
<dbReference type="GO" id="GO:0005524">
    <property type="term" value="F:ATP binding"/>
    <property type="evidence" value="ECO:0007669"/>
    <property type="project" value="UniProtKB-KW"/>
</dbReference>
<protein>
    <submittedName>
        <fullName evidence="1">ABC transporter, ATP-binding protein</fullName>
    </submittedName>
</protein>
<dbReference type="AlphaFoldDB" id="W1XWJ9"/>
<name>W1XWJ9_9ZZZZ</name>
<organism evidence="1">
    <name type="scientific">human gut metagenome</name>
    <dbReference type="NCBI Taxonomy" id="408170"/>
    <lineage>
        <taxon>unclassified sequences</taxon>
        <taxon>metagenomes</taxon>
        <taxon>organismal metagenomes</taxon>
    </lineage>
</organism>